<evidence type="ECO:0000313" key="2">
    <source>
        <dbReference type="EMBL" id="CAI9178745.1"/>
    </source>
</evidence>
<evidence type="ECO:0000313" key="3">
    <source>
        <dbReference type="Proteomes" id="UP001176941"/>
    </source>
</evidence>
<gene>
    <name evidence="2" type="ORF">MRATA1EN1_LOCUS27707</name>
</gene>
<organism evidence="2 3">
    <name type="scientific">Rangifer tarandus platyrhynchus</name>
    <name type="common">Svalbard reindeer</name>
    <dbReference type="NCBI Taxonomy" id="3082113"/>
    <lineage>
        <taxon>Eukaryota</taxon>
        <taxon>Metazoa</taxon>
        <taxon>Chordata</taxon>
        <taxon>Craniata</taxon>
        <taxon>Vertebrata</taxon>
        <taxon>Euteleostomi</taxon>
        <taxon>Mammalia</taxon>
        <taxon>Eutheria</taxon>
        <taxon>Laurasiatheria</taxon>
        <taxon>Artiodactyla</taxon>
        <taxon>Ruminantia</taxon>
        <taxon>Pecora</taxon>
        <taxon>Cervidae</taxon>
        <taxon>Odocoileinae</taxon>
        <taxon>Rangifer</taxon>
    </lineage>
</organism>
<keyword evidence="1" id="KW-0472">Membrane</keyword>
<evidence type="ECO:0000256" key="1">
    <source>
        <dbReference type="SAM" id="Phobius"/>
    </source>
</evidence>
<keyword evidence="1" id="KW-1133">Transmembrane helix</keyword>
<feature type="transmembrane region" description="Helical" evidence="1">
    <location>
        <begin position="24"/>
        <end position="50"/>
    </location>
</feature>
<keyword evidence="3" id="KW-1185">Reference proteome</keyword>
<dbReference type="EMBL" id="OX459944">
    <property type="protein sequence ID" value="CAI9178745.1"/>
    <property type="molecule type" value="Genomic_DNA"/>
</dbReference>
<sequence length="152" mass="17254">MSGWSEPGSLQAFVCVFSWLDTCLAWVLCFTLLCLLASQFWKVLLLWSWLSGCEERWLNSSKLIFTVKTVVKGVLKAKTLFVPHFYTFKGHRWVFEFLHECVYTFSGSRTASFHLRCQLSFSGFIFLGPSVSGSAVPADSVYLCSVYSCDNL</sequence>
<accession>A0ABN8ZZA7</accession>
<keyword evidence="1" id="KW-0812">Transmembrane</keyword>
<name>A0ABN8ZZA7_RANTA</name>
<dbReference type="Proteomes" id="UP001176941">
    <property type="component" value="Chromosome 8"/>
</dbReference>
<reference evidence="2" key="1">
    <citation type="submission" date="2023-04" db="EMBL/GenBank/DDBJ databases">
        <authorList>
            <consortium name="ELIXIR-Norway"/>
        </authorList>
    </citation>
    <scope>NUCLEOTIDE SEQUENCE [LARGE SCALE GENOMIC DNA]</scope>
</reference>
<proteinExistence type="predicted"/>
<protein>
    <submittedName>
        <fullName evidence="2">Uncharacterized protein</fullName>
    </submittedName>
</protein>